<feature type="region of interest" description="Disordered" evidence="1">
    <location>
        <begin position="974"/>
        <end position="1021"/>
    </location>
</feature>
<evidence type="ECO:0000313" key="3">
    <source>
        <dbReference type="EMBL" id="WOL15005.1"/>
    </source>
</evidence>
<dbReference type="CDD" id="cd01650">
    <property type="entry name" value="RT_nLTR_like"/>
    <property type="match status" value="1"/>
</dbReference>
<dbReference type="PANTHER" id="PTHR36375">
    <property type="entry name" value="OS05G0459300 PROTEIN"/>
    <property type="match status" value="1"/>
</dbReference>
<dbReference type="InterPro" id="IPR044730">
    <property type="entry name" value="RNase_H-like_dom_plant"/>
</dbReference>
<evidence type="ECO:0000256" key="1">
    <source>
        <dbReference type="SAM" id="MobiDB-lite"/>
    </source>
</evidence>
<reference evidence="3 4" key="1">
    <citation type="submission" date="2023-10" db="EMBL/GenBank/DDBJ databases">
        <title>Chromosome-scale genome assembly provides insights into flower coloration mechanisms of Canna indica.</title>
        <authorList>
            <person name="Li C."/>
        </authorList>
    </citation>
    <scope>NUCLEOTIDE SEQUENCE [LARGE SCALE GENOMIC DNA]</scope>
    <source>
        <tissue evidence="3">Flower</tissue>
    </source>
</reference>
<dbReference type="AlphaFoldDB" id="A0AAQ3KV10"/>
<dbReference type="PROSITE" id="PS50878">
    <property type="entry name" value="RT_POL"/>
    <property type="match status" value="1"/>
</dbReference>
<evidence type="ECO:0000313" key="4">
    <source>
        <dbReference type="Proteomes" id="UP001327560"/>
    </source>
</evidence>
<gene>
    <name evidence="3" type="ORF">Cni_G23786</name>
</gene>
<organism evidence="3 4">
    <name type="scientific">Canna indica</name>
    <name type="common">Indian-shot</name>
    <dbReference type="NCBI Taxonomy" id="4628"/>
    <lineage>
        <taxon>Eukaryota</taxon>
        <taxon>Viridiplantae</taxon>
        <taxon>Streptophyta</taxon>
        <taxon>Embryophyta</taxon>
        <taxon>Tracheophyta</taxon>
        <taxon>Spermatophyta</taxon>
        <taxon>Magnoliopsida</taxon>
        <taxon>Liliopsida</taxon>
        <taxon>Zingiberales</taxon>
        <taxon>Cannaceae</taxon>
        <taxon>Canna</taxon>
    </lineage>
</organism>
<name>A0AAQ3KV10_9LILI</name>
<dbReference type="InterPro" id="IPR000477">
    <property type="entry name" value="RT_dom"/>
</dbReference>
<dbReference type="InterPro" id="IPR043502">
    <property type="entry name" value="DNA/RNA_pol_sf"/>
</dbReference>
<feature type="domain" description="Reverse transcriptase" evidence="2">
    <location>
        <begin position="205"/>
        <end position="485"/>
    </location>
</feature>
<keyword evidence="4" id="KW-1185">Reference proteome</keyword>
<dbReference type="CDD" id="cd06222">
    <property type="entry name" value="RNase_H_like"/>
    <property type="match status" value="1"/>
</dbReference>
<dbReference type="InterPro" id="IPR057173">
    <property type="entry name" value="DUF7851"/>
</dbReference>
<protein>
    <recommendedName>
        <fullName evidence="2">Reverse transcriptase domain-containing protein</fullName>
    </recommendedName>
</protein>
<evidence type="ECO:0000259" key="2">
    <source>
        <dbReference type="PROSITE" id="PS50878"/>
    </source>
</evidence>
<dbReference type="Pfam" id="PF13966">
    <property type="entry name" value="zf-RVT"/>
    <property type="match status" value="1"/>
</dbReference>
<dbReference type="EMBL" id="CP136896">
    <property type="protein sequence ID" value="WOL15005.1"/>
    <property type="molecule type" value="Genomic_DNA"/>
</dbReference>
<accession>A0AAQ3KV10</accession>
<proteinExistence type="predicted"/>
<dbReference type="SUPFAM" id="SSF56672">
    <property type="entry name" value="DNA/RNA polymerases"/>
    <property type="match status" value="1"/>
</dbReference>
<dbReference type="Pfam" id="PF25236">
    <property type="entry name" value="DUF7851"/>
    <property type="match status" value="1"/>
</dbReference>
<dbReference type="PANTHER" id="PTHR36375:SF1">
    <property type="entry name" value="OS05G0459300 PROTEIN"/>
    <property type="match status" value="1"/>
</dbReference>
<dbReference type="Proteomes" id="UP001327560">
    <property type="component" value="Chromosome 7"/>
</dbReference>
<sequence length="1207" mass="136203">MFGPHCAARFQNFWVEYPEISDVVVQARINVLKLNDALHGLCVSDEYDLRVMYNKASALRRQISLKWWAKSKQKWIFDGDQNSAYFHRVVSARRRVNKISSITLSNGLIVHDSLDILLAFSVAFKQLWSPSYNSAFLNIFGFLDVSKIYAECAFSLIRPFSALEVFSIVKSMPNGKSPGIDGFTAEFYKRCWDIVSSSFMNCLDSFFSSRFLPLEWNKILLTFIPKCSNLSAIEDYKLIALCNLSYRILAKLLANRIQSMVPSVVSSVQSAFIKGRSIHDNILLAQEIAHSMFGSKGKYPYIMVKINLEKAYDKISWHAVSAMLKAFNFPDKLIGWVLLCLSTASFSCLVNNHMSEFFPSSRGLRQGDPLSPCLYVLTARSLSCLLYKAVELGNPKAFIIRNSLRISHLMFADDILLTFGANPRSLNSINQIFKAYEKFSGQSINLSKSEVFFPKNVSKSQIRSVCSALNMRAGSFPFKYLGTMISPRRAPCDAQKMVLDMVKSKLSSWKSKFLSQAGRVVLINSVLTFILIHSFSVTWVSHSIINELEQVIRKFLWAGPFGQNAMYHIAWDVVTLPKEEGGLGIHDLSDKYLALQAKRVLNYLNRSASPWWDLVSIKYLDLRREWRNRTPSSWCWKLFQSAYIKLQFGCSRIISSGVHSSVMHDNWLFDLPIALKPTFIDCSMIPNSMNVGGLISGQCWNMASCVATFGPVLAESISRLRLSLLPGDDRTIWKGSSGGRVTAKCVMRFLRSHGPQVPSYFDSWKSMWKLKTAPKVKLFCWKLLHLRLPTNERLERLGIITYNSCVFCLAHPESISHLFFECPFVSSVWGLLSNKTGFPFHIRSSWESESWNTVNFPSSSELPLASSFIANSCWFIWHAMNLIVHEARQSIPRPSCFIVRSSDGLFVAGASRYVPEDSVLVLEALAVQDGLIYASENCLPNFTVESDSKLLISALNAEITPPWEIGTCKQLQATKQTPSEHQLTPMAEEKKKHRHKEQNQQKPPKNKSATTADPHFKPSADVQGIRFGGQFVVRSFTVRQAAPLELLRLLDIPPSCLSQCQNLPFPSTTTYLPTNFTILAHHAWHTLTLGLGTNKSKAVIFVFETESMKVAVDQTWPRMIPLGDVNKKLIRGLAGCEMSRFKFRKGCLTFYVYAVRRLGAAGFSCADDLRRILEAVVALKDFLDHTAMLALPSQRSITFPNPVAMAH</sequence>
<dbReference type="InterPro" id="IPR026960">
    <property type="entry name" value="RVT-Znf"/>
</dbReference>
<dbReference type="Pfam" id="PF00078">
    <property type="entry name" value="RVT_1"/>
    <property type="match status" value="1"/>
</dbReference>